<comment type="caution">
    <text evidence="2">The sequence shown here is derived from an EMBL/GenBank/DDBJ whole genome shotgun (WGS) entry which is preliminary data.</text>
</comment>
<protein>
    <submittedName>
        <fullName evidence="2">Uncharacterized protein</fullName>
    </submittedName>
</protein>
<evidence type="ECO:0000313" key="2">
    <source>
        <dbReference type="EMBL" id="ORX92546.1"/>
    </source>
</evidence>
<name>A0A1Y1Y4A1_9PLEO</name>
<reference evidence="2 3" key="1">
    <citation type="submission" date="2016-07" db="EMBL/GenBank/DDBJ databases">
        <title>Pervasive Adenine N6-methylation of Active Genes in Fungi.</title>
        <authorList>
            <consortium name="DOE Joint Genome Institute"/>
            <person name="Mondo S.J."/>
            <person name="Dannebaum R.O."/>
            <person name="Kuo R.C."/>
            <person name="Labutti K."/>
            <person name="Haridas S."/>
            <person name="Kuo A."/>
            <person name="Salamov A."/>
            <person name="Ahrendt S.R."/>
            <person name="Lipzen A."/>
            <person name="Sullivan W."/>
            <person name="Andreopoulos W.B."/>
            <person name="Clum A."/>
            <person name="Lindquist E."/>
            <person name="Daum C."/>
            <person name="Ramamoorthy G.K."/>
            <person name="Gryganskyi A."/>
            <person name="Culley D."/>
            <person name="Magnuson J.K."/>
            <person name="James T.Y."/>
            <person name="O'Malley M.A."/>
            <person name="Stajich J.E."/>
            <person name="Spatafora J.W."/>
            <person name="Visel A."/>
            <person name="Grigoriev I.V."/>
        </authorList>
    </citation>
    <scope>NUCLEOTIDE SEQUENCE [LARGE SCALE GENOMIC DNA]</scope>
    <source>
        <strain evidence="2 3">CBS 115471</strain>
    </source>
</reference>
<accession>A0A1Y1Y4A1</accession>
<keyword evidence="3" id="KW-1185">Reference proteome</keyword>
<evidence type="ECO:0000313" key="3">
    <source>
        <dbReference type="Proteomes" id="UP000193144"/>
    </source>
</evidence>
<proteinExistence type="predicted"/>
<feature type="region of interest" description="Disordered" evidence="1">
    <location>
        <begin position="44"/>
        <end position="66"/>
    </location>
</feature>
<organism evidence="2 3">
    <name type="scientific">Clohesyomyces aquaticus</name>
    <dbReference type="NCBI Taxonomy" id="1231657"/>
    <lineage>
        <taxon>Eukaryota</taxon>
        <taxon>Fungi</taxon>
        <taxon>Dikarya</taxon>
        <taxon>Ascomycota</taxon>
        <taxon>Pezizomycotina</taxon>
        <taxon>Dothideomycetes</taxon>
        <taxon>Pleosporomycetidae</taxon>
        <taxon>Pleosporales</taxon>
        <taxon>Lindgomycetaceae</taxon>
        <taxon>Clohesyomyces</taxon>
    </lineage>
</organism>
<evidence type="ECO:0000256" key="1">
    <source>
        <dbReference type="SAM" id="MobiDB-lite"/>
    </source>
</evidence>
<gene>
    <name evidence="2" type="ORF">BCR34DRAFT_608793</name>
</gene>
<dbReference type="Proteomes" id="UP000193144">
    <property type="component" value="Unassembled WGS sequence"/>
</dbReference>
<sequence>MADTSTVGNLLRVRNASGFVSDSQLADLLHGLASVVNAVAKDATTSMGHPNTNRAPAGQLRDAVFG</sequence>
<dbReference type="EMBL" id="MCFA01000385">
    <property type="protein sequence ID" value="ORX92546.1"/>
    <property type="molecule type" value="Genomic_DNA"/>
</dbReference>
<feature type="compositionally biased region" description="Polar residues" evidence="1">
    <location>
        <begin position="44"/>
        <end position="54"/>
    </location>
</feature>
<dbReference type="AlphaFoldDB" id="A0A1Y1Y4A1"/>